<comment type="similarity">
    <text evidence="1 2">Belongs to the BCP1 family.</text>
</comment>
<accession>A0A8T0JAU1</accession>
<sequence length="318" mass="35617">MAALKKRKAVKSPSPSSSEGEEEEEAVNGIEGASGSEELDSDISTDSEDELNTSSDSEHSSQPSQEVVNVDFEYFDPKPDDFHGIKALLRTYLDDEVWDISAFTDLVLAQTTVGTVVKAGEDDSPIGLLTALNLGRYQKSSCMTEVHKYLRVKSAHKAESALLEDFWDKQANETALLISERLINVPLELAPPLYQGLFEEVMWATEDEPTQELRDSFKIKNYLYLTKVFEEVLKDNKGENKEQSKTQSEGSEITGELIYIKPEDEILHQLSSWSFSFPVTGESTAARQTKGLQQLRLVMAVEAKHIDKFQTQLKNLVE</sequence>
<dbReference type="Proteomes" id="UP000822688">
    <property type="component" value="Chromosome 1"/>
</dbReference>
<dbReference type="PIRSF" id="PIRSF028983">
    <property type="entry name" value="BCP1"/>
    <property type="match status" value="1"/>
</dbReference>
<dbReference type="OrthoDB" id="27543at2759"/>
<keyword evidence="5" id="KW-1185">Reference proteome</keyword>
<evidence type="ECO:0000313" key="5">
    <source>
        <dbReference type="Proteomes" id="UP000822688"/>
    </source>
</evidence>
<gene>
    <name evidence="4" type="ORF">KC19_1G235500</name>
</gene>
<feature type="region of interest" description="Disordered" evidence="3">
    <location>
        <begin position="1"/>
        <end position="65"/>
    </location>
</feature>
<proteinExistence type="inferred from homology"/>
<dbReference type="InterPro" id="IPR025602">
    <property type="entry name" value="BCP1_family"/>
</dbReference>
<name>A0A8T0JAU1_CERPU</name>
<comment type="caution">
    <text evidence="4">The sequence shown here is derived from an EMBL/GenBank/DDBJ whole genome shotgun (WGS) entry which is preliminary data.</text>
</comment>
<evidence type="ECO:0000256" key="3">
    <source>
        <dbReference type="SAM" id="MobiDB-lite"/>
    </source>
</evidence>
<dbReference type="PANTHER" id="PTHR13261">
    <property type="entry name" value="BRCA2 AND CDKN1A INTERACTING PROTEIN"/>
    <property type="match status" value="1"/>
</dbReference>
<organism evidence="4 5">
    <name type="scientific">Ceratodon purpureus</name>
    <name type="common">Fire moss</name>
    <name type="synonym">Dicranum purpureum</name>
    <dbReference type="NCBI Taxonomy" id="3225"/>
    <lineage>
        <taxon>Eukaryota</taxon>
        <taxon>Viridiplantae</taxon>
        <taxon>Streptophyta</taxon>
        <taxon>Embryophyta</taxon>
        <taxon>Bryophyta</taxon>
        <taxon>Bryophytina</taxon>
        <taxon>Bryopsida</taxon>
        <taxon>Dicranidae</taxon>
        <taxon>Pseudoditrichales</taxon>
        <taxon>Ditrichaceae</taxon>
        <taxon>Ceratodon</taxon>
    </lineage>
</organism>
<protein>
    <recommendedName>
        <fullName evidence="2">Protein BCCIP homolog</fullName>
    </recommendedName>
</protein>
<evidence type="ECO:0000313" key="4">
    <source>
        <dbReference type="EMBL" id="KAG0592222.1"/>
    </source>
</evidence>
<dbReference type="Pfam" id="PF13862">
    <property type="entry name" value="BCCIP"/>
    <property type="match status" value="1"/>
</dbReference>
<dbReference type="EMBL" id="CM026421">
    <property type="protein sequence ID" value="KAG0592222.1"/>
    <property type="molecule type" value="Genomic_DNA"/>
</dbReference>
<dbReference type="GO" id="GO:0005634">
    <property type="term" value="C:nucleus"/>
    <property type="evidence" value="ECO:0007669"/>
    <property type="project" value="TreeGrafter"/>
</dbReference>
<feature type="compositionally biased region" description="Basic residues" evidence="3">
    <location>
        <begin position="1"/>
        <end position="10"/>
    </location>
</feature>
<evidence type="ECO:0000256" key="2">
    <source>
        <dbReference type="PIRNR" id="PIRNR028983"/>
    </source>
</evidence>
<dbReference type="PANTHER" id="PTHR13261:SF0">
    <property type="entry name" value="BRCA2 AND CDKN1A-INTERACTING PROTEIN"/>
    <property type="match status" value="1"/>
</dbReference>
<evidence type="ECO:0000256" key="1">
    <source>
        <dbReference type="ARBA" id="ARBA00006781"/>
    </source>
</evidence>
<reference evidence="4" key="1">
    <citation type="submission" date="2020-06" db="EMBL/GenBank/DDBJ databases">
        <title>WGS assembly of Ceratodon purpureus strain R40.</title>
        <authorList>
            <person name="Carey S.B."/>
            <person name="Jenkins J."/>
            <person name="Shu S."/>
            <person name="Lovell J.T."/>
            <person name="Sreedasyam A."/>
            <person name="Maumus F."/>
            <person name="Tiley G.P."/>
            <person name="Fernandez-Pozo N."/>
            <person name="Barry K."/>
            <person name="Chen C."/>
            <person name="Wang M."/>
            <person name="Lipzen A."/>
            <person name="Daum C."/>
            <person name="Saski C.A."/>
            <person name="Payton A.C."/>
            <person name="Mcbreen J.C."/>
            <person name="Conrad R.E."/>
            <person name="Kollar L.M."/>
            <person name="Olsson S."/>
            <person name="Huttunen S."/>
            <person name="Landis J.B."/>
            <person name="Wickett N.J."/>
            <person name="Johnson M.G."/>
            <person name="Rensing S.A."/>
            <person name="Grimwood J."/>
            <person name="Schmutz J."/>
            <person name="Mcdaniel S.F."/>
        </authorList>
    </citation>
    <scope>NUCLEOTIDE SEQUENCE</scope>
    <source>
        <strain evidence="4">R40</strain>
    </source>
</reference>
<dbReference type="AlphaFoldDB" id="A0A8T0JAU1"/>
<feature type="compositionally biased region" description="Acidic residues" evidence="3">
    <location>
        <begin position="37"/>
        <end position="51"/>
    </location>
</feature>